<gene>
    <name evidence="2" type="ORF">RI543_004527</name>
</gene>
<comment type="caution">
    <text evidence="2">The sequence shown here is derived from an EMBL/GenBank/DDBJ whole genome shotgun (WGS) entry which is preliminary data.</text>
</comment>
<proteinExistence type="predicted"/>
<accession>A0AAN7WRX9</accession>
<evidence type="ECO:0000313" key="2">
    <source>
        <dbReference type="EMBL" id="KAK5774238.1"/>
    </source>
</evidence>
<protein>
    <submittedName>
        <fullName evidence="2">Uncharacterized protein</fullName>
    </submittedName>
</protein>
<evidence type="ECO:0000256" key="1">
    <source>
        <dbReference type="SAM" id="MobiDB-lite"/>
    </source>
</evidence>
<dbReference type="EMBL" id="JAWIZZ010000055">
    <property type="protein sequence ID" value="KAK5774238.1"/>
    <property type="molecule type" value="Genomic_DNA"/>
</dbReference>
<feature type="region of interest" description="Disordered" evidence="1">
    <location>
        <begin position="24"/>
        <end position="49"/>
    </location>
</feature>
<keyword evidence="3" id="KW-1185">Reference proteome</keyword>
<dbReference type="Proteomes" id="UP001306508">
    <property type="component" value="Unassembled WGS sequence"/>
</dbReference>
<organism evidence="2 3">
    <name type="scientific">Arxiozyma heterogenica</name>
    <dbReference type="NCBI Taxonomy" id="278026"/>
    <lineage>
        <taxon>Eukaryota</taxon>
        <taxon>Fungi</taxon>
        <taxon>Dikarya</taxon>
        <taxon>Ascomycota</taxon>
        <taxon>Saccharomycotina</taxon>
        <taxon>Saccharomycetes</taxon>
        <taxon>Saccharomycetales</taxon>
        <taxon>Saccharomycetaceae</taxon>
        <taxon>Arxiozyma</taxon>
    </lineage>
</organism>
<dbReference type="AlphaFoldDB" id="A0AAN7WRX9"/>
<evidence type="ECO:0000313" key="3">
    <source>
        <dbReference type="Proteomes" id="UP001306508"/>
    </source>
</evidence>
<sequence length="678" mass="79642">MFDTDEENGNYEDFMISDDESLQMEFESDVEEHEKQQEGGSRDSVTPNENDAAITKMVSEGEKLMNIGKWDDARLQFLRILNIIYPNTSGLPPSDIFPIWVKIMNCWTRILYYNNCNNLLNLNDLFGQCSQFCDYLLQENDNSHICLSQLQYLVVDFFPDLSNRYIFEINEIDDCENRQILDKVNIQLNLYIIFKTLRTIDHQIADFLELQSIILSQWKRLLSIPTMDPRNNNDLPSSLSIDYDSFNTIITNLLNIFNKDDCSAIIANKSPFEQRILTKRFEVTFQIFILLYLFNNNRIMRHDTVMILKLDQILELFQECSRGLLTISQDSRLMFLYHFSCSIQLLIDISVDMNPYKTVSSCRDHFLSSLQHLEILGSYSQWIENGYCQYLLSGFILTSIFIILQDKYYNNSQSREDRFLDPFEYEQIKIIRKNLQYRHIIKMLQQFYTKLVKMTNLEETYYEIQEILRNLNINEAVNKYEALLEEMFNIVIKLKLLYKIVPLYERISIIDLQKLLTYDPINHQLNKDDIIKLLMKFKLYDEPERGEGRRRRRISFSIDFVEDHVLFDDDLSSTRNVFVDNDVETCERNRDIEIFFKSINEPANDNDISNNVVTKRYSGKEDNISYNLQVNSNGKTRKVEGLAQFQLQAALLISESLSTMTTAVSSSSSSPTSSSNMV</sequence>
<reference evidence="3" key="1">
    <citation type="submission" date="2023-07" db="EMBL/GenBank/DDBJ databases">
        <title>A draft genome of Kazachstania heterogenica Y-27499.</title>
        <authorList>
            <person name="Donic C."/>
            <person name="Kralova J.S."/>
            <person name="Fidel L."/>
            <person name="Ben-Dor S."/>
            <person name="Jung S."/>
        </authorList>
    </citation>
    <scope>NUCLEOTIDE SEQUENCE [LARGE SCALE GENOMIC DNA]</scope>
    <source>
        <strain evidence="3">Y27499</strain>
    </source>
</reference>
<feature type="compositionally biased region" description="Basic and acidic residues" evidence="1">
    <location>
        <begin position="32"/>
        <end position="41"/>
    </location>
</feature>
<name>A0AAN7WRX9_9SACH</name>